<evidence type="ECO:0000256" key="1">
    <source>
        <dbReference type="ARBA" id="ARBA00022475"/>
    </source>
</evidence>
<organism evidence="12">
    <name type="scientific">hydrothermal vent metagenome</name>
    <dbReference type="NCBI Taxonomy" id="652676"/>
    <lineage>
        <taxon>unclassified sequences</taxon>
        <taxon>metagenomes</taxon>
        <taxon>ecological metagenomes</taxon>
    </lineage>
</organism>
<dbReference type="EC" id="4.1.1.65" evidence="12"/>
<keyword evidence="11" id="KW-1133">Transmembrane helix</keyword>
<gene>
    <name evidence="12" type="ORF">MGWOODY_XGa670</name>
</gene>
<reference evidence="12" key="1">
    <citation type="submission" date="2015-10" db="EMBL/GenBank/DDBJ databases">
        <authorList>
            <person name="Gilbert D.G."/>
        </authorList>
    </citation>
    <scope>NUCLEOTIDE SEQUENCE</scope>
</reference>
<dbReference type="NCBIfam" id="NF003678">
    <property type="entry name" value="PRK05305.1-2"/>
    <property type="match status" value="1"/>
</dbReference>
<evidence type="ECO:0000256" key="8">
    <source>
        <dbReference type="ARBA" id="ARBA00023239"/>
    </source>
</evidence>
<accession>A0A161KH03</accession>
<keyword evidence="10" id="KW-0670">Pyruvate</keyword>
<dbReference type="InterPro" id="IPR003817">
    <property type="entry name" value="PS_Dcarbxylase"/>
</dbReference>
<protein>
    <submittedName>
        <fullName evidence="12">Phosphatidylserine decarboxylase</fullName>
        <ecNumber evidence="12">4.1.1.65</ecNumber>
    </submittedName>
</protein>
<keyword evidence="2" id="KW-0444">Lipid biosynthesis</keyword>
<dbReference type="GO" id="GO:0008654">
    <property type="term" value="P:phospholipid biosynthetic process"/>
    <property type="evidence" value="ECO:0007669"/>
    <property type="project" value="UniProtKB-KW"/>
</dbReference>
<evidence type="ECO:0000256" key="2">
    <source>
        <dbReference type="ARBA" id="ARBA00022516"/>
    </source>
</evidence>
<evidence type="ECO:0000256" key="3">
    <source>
        <dbReference type="ARBA" id="ARBA00022793"/>
    </source>
</evidence>
<keyword evidence="4" id="KW-0443">Lipid metabolism</keyword>
<dbReference type="Pfam" id="PF02666">
    <property type="entry name" value="PS_Dcarbxylase"/>
    <property type="match status" value="1"/>
</dbReference>
<dbReference type="PANTHER" id="PTHR35809">
    <property type="entry name" value="ARCHAETIDYLSERINE DECARBOXYLASE PROENZYME-RELATED"/>
    <property type="match status" value="1"/>
</dbReference>
<dbReference type="NCBIfam" id="NF003680">
    <property type="entry name" value="PRK05305.1-5"/>
    <property type="match status" value="1"/>
</dbReference>
<keyword evidence="11" id="KW-0812">Transmembrane</keyword>
<keyword evidence="7" id="KW-0594">Phospholipid biosynthesis</keyword>
<keyword evidence="6" id="KW-0865">Zymogen</keyword>
<dbReference type="AlphaFoldDB" id="A0A161KH03"/>
<evidence type="ECO:0000256" key="5">
    <source>
        <dbReference type="ARBA" id="ARBA00023136"/>
    </source>
</evidence>
<keyword evidence="9" id="KW-1208">Phospholipid metabolism</keyword>
<sequence>MIAREGWTRIAIFALLAFGVQVFAGTIWALPLWLLLLLVIQFFRDPDREIPQQPGAIVSPAHGRVVAIENVVDPYVERRALKISIFMNIFSVHSNRTPVDGVVVKKWYEKGQFLNASLDKASELNERSAVHFRTKDGWDVTSVQIAGLVARRILCYLKNGQEVERGERYGFIRFGSRVDLYLPEDTYVVAQLGRWVLSGTDIIGFLPVSER</sequence>
<dbReference type="GO" id="GO:0004609">
    <property type="term" value="F:phosphatidylserine decarboxylase activity"/>
    <property type="evidence" value="ECO:0007669"/>
    <property type="project" value="UniProtKB-EC"/>
</dbReference>
<keyword evidence="5 11" id="KW-0472">Membrane</keyword>
<keyword evidence="8 12" id="KW-0456">Lyase</keyword>
<feature type="transmembrane region" description="Helical" evidence="11">
    <location>
        <begin position="12"/>
        <end position="43"/>
    </location>
</feature>
<dbReference type="InterPro" id="IPR033175">
    <property type="entry name" value="PSD-A"/>
</dbReference>
<dbReference type="EMBL" id="CZRL01000104">
    <property type="protein sequence ID" value="CUS54231.1"/>
    <property type="molecule type" value="Genomic_DNA"/>
</dbReference>
<name>A0A161KH03_9ZZZZ</name>
<dbReference type="PANTHER" id="PTHR35809:SF1">
    <property type="entry name" value="ARCHAETIDYLSERINE DECARBOXYLASE PROENZYME-RELATED"/>
    <property type="match status" value="1"/>
</dbReference>
<evidence type="ECO:0000256" key="9">
    <source>
        <dbReference type="ARBA" id="ARBA00023264"/>
    </source>
</evidence>
<proteinExistence type="inferred from homology"/>
<evidence type="ECO:0000313" key="12">
    <source>
        <dbReference type="EMBL" id="CUS54231.1"/>
    </source>
</evidence>
<evidence type="ECO:0000256" key="6">
    <source>
        <dbReference type="ARBA" id="ARBA00023145"/>
    </source>
</evidence>
<evidence type="ECO:0000256" key="7">
    <source>
        <dbReference type="ARBA" id="ARBA00023209"/>
    </source>
</evidence>
<keyword evidence="3" id="KW-0210">Decarboxylase</keyword>
<dbReference type="HAMAP" id="MF_00664">
    <property type="entry name" value="PS_decarb_PSD_A"/>
    <property type="match status" value="1"/>
</dbReference>
<evidence type="ECO:0000256" key="10">
    <source>
        <dbReference type="ARBA" id="ARBA00023317"/>
    </source>
</evidence>
<evidence type="ECO:0000256" key="4">
    <source>
        <dbReference type="ARBA" id="ARBA00023098"/>
    </source>
</evidence>
<evidence type="ECO:0000256" key="11">
    <source>
        <dbReference type="SAM" id="Phobius"/>
    </source>
</evidence>
<keyword evidence="1" id="KW-1003">Cell membrane</keyword>